<evidence type="ECO:0000313" key="7">
    <source>
        <dbReference type="Proteomes" id="UP000641646"/>
    </source>
</evidence>
<dbReference type="EC" id="2.3.1.286" evidence="1"/>
<evidence type="ECO:0000313" key="6">
    <source>
        <dbReference type="EMBL" id="MBD2181323.1"/>
    </source>
</evidence>
<accession>A0A926VDF2</accession>
<reference evidence="6" key="1">
    <citation type="journal article" date="2015" name="ISME J.">
        <title>Draft Genome Sequence of Streptomyces incarnatus NRRL8089, which Produces the Nucleoside Antibiotic Sinefungin.</title>
        <authorList>
            <person name="Oshima K."/>
            <person name="Hattori M."/>
            <person name="Shimizu H."/>
            <person name="Fukuda K."/>
            <person name="Nemoto M."/>
            <person name="Inagaki K."/>
            <person name="Tamura T."/>
        </authorList>
    </citation>
    <scope>NUCLEOTIDE SEQUENCE</scope>
    <source>
        <strain evidence="6">FACHB-1375</strain>
    </source>
</reference>
<dbReference type="Pfam" id="PF02146">
    <property type="entry name" value="SIR2"/>
    <property type="match status" value="1"/>
</dbReference>
<reference evidence="6" key="2">
    <citation type="submission" date="2020-08" db="EMBL/GenBank/DDBJ databases">
        <authorList>
            <person name="Chen M."/>
            <person name="Teng W."/>
            <person name="Zhao L."/>
            <person name="Hu C."/>
            <person name="Zhou Y."/>
            <person name="Han B."/>
            <person name="Song L."/>
            <person name="Shu W."/>
        </authorList>
    </citation>
    <scope>NUCLEOTIDE SEQUENCE</scope>
    <source>
        <strain evidence="6">FACHB-1375</strain>
    </source>
</reference>
<dbReference type="InterPro" id="IPR003000">
    <property type="entry name" value="Sirtuin"/>
</dbReference>
<name>A0A926VDF2_9CYAN</name>
<evidence type="ECO:0000256" key="3">
    <source>
        <dbReference type="ARBA" id="ARBA00023027"/>
    </source>
</evidence>
<protein>
    <recommendedName>
        <fullName evidence="1">protein acetyllysine N-acetyltransferase</fullName>
        <ecNumber evidence="1">2.3.1.286</ecNumber>
    </recommendedName>
</protein>
<evidence type="ECO:0000256" key="1">
    <source>
        <dbReference type="ARBA" id="ARBA00012928"/>
    </source>
</evidence>
<dbReference type="InterPro" id="IPR029035">
    <property type="entry name" value="DHS-like_NAD/FAD-binding_dom"/>
</dbReference>
<dbReference type="GO" id="GO:0070403">
    <property type="term" value="F:NAD+ binding"/>
    <property type="evidence" value="ECO:0007669"/>
    <property type="project" value="InterPro"/>
</dbReference>
<dbReference type="Gene3D" id="3.30.1600.10">
    <property type="entry name" value="SIR2/SIRT2 'Small Domain"/>
    <property type="match status" value="1"/>
</dbReference>
<keyword evidence="7" id="KW-1185">Reference proteome</keyword>
<dbReference type="PANTHER" id="PTHR11085:SF10">
    <property type="entry name" value="NAD-DEPENDENT PROTEIN DEACYLASE SIRTUIN-5, MITOCHONDRIAL-RELATED"/>
    <property type="match status" value="1"/>
</dbReference>
<feature type="domain" description="Deacetylase sirtuin-type" evidence="5">
    <location>
        <begin position="1"/>
        <end position="248"/>
    </location>
</feature>
<dbReference type="AlphaFoldDB" id="A0A926VDF2"/>
<comment type="caution">
    <text evidence="6">The sequence shown here is derived from an EMBL/GenBank/DDBJ whole genome shotgun (WGS) entry which is preliminary data.</text>
</comment>
<proteinExistence type="predicted"/>
<dbReference type="PANTHER" id="PTHR11085">
    <property type="entry name" value="NAD-DEPENDENT PROTEIN DEACYLASE SIRTUIN-5, MITOCHONDRIAL-RELATED"/>
    <property type="match status" value="1"/>
</dbReference>
<dbReference type="Proteomes" id="UP000641646">
    <property type="component" value="Unassembled WGS sequence"/>
</dbReference>
<comment type="caution">
    <text evidence="4">Lacks conserved residue(s) required for the propagation of feature annotation.</text>
</comment>
<dbReference type="InterPro" id="IPR026590">
    <property type="entry name" value="Ssirtuin_cat_dom"/>
</dbReference>
<dbReference type="InterPro" id="IPR026591">
    <property type="entry name" value="Sirtuin_cat_small_dom_sf"/>
</dbReference>
<evidence type="ECO:0000256" key="4">
    <source>
        <dbReference type="PROSITE-ProRule" id="PRU00236"/>
    </source>
</evidence>
<dbReference type="InterPro" id="IPR050134">
    <property type="entry name" value="NAD-dep_sirtuin_deacylases"/>
</dbReference>
<dbReference type="RefSeq" id="WP_190464090.1">
    <property type="nucleotide sequence ID" value="NZ_JACJPW010000019.1"/>
</dbReference>
<dbReference type="SUPFAM" id="SSF52467">
    <property type="entry name" value="DHS-like NAD/FAD-binding domain"/>
    <property type="match status" value="1"/>
</dbReference>
<dbReference type="EMBL" id="JACJPW010000019">
    <property type="protein sequence ID" value="MBD2181323.1"/>
    <property type="molecule type" value="Genomic_DNA"/>
</dbReference>
<dbReference type="PROSITE" id="PS50305">
    <property type="entry name" value="SIRTUIN"/>
    <property type="match status" value="1"/>
</dbReference>
<dbReference type="GO" id="GO:0017136">
    <property type="term" value="F:histone deacetylase activity, NAD-dependent"/>
    <property type="evidence" value="ECO:0007669"/>
    <property type="project" value="TreeGrafter"/>
</dbReference>
<gene>
    <name evidence="6" type="ORF">H6G03_09425</name>
</gene>
<keyword evidence="2" id="KW-0808">Transferase</keyword>
<evidence type="ECO:0000256" key="2">
    <source>
        <dbReference type="ARBA" id="ARBA00022679"/>
    </source>
</evidence>
<keyword evidence="3" id="KW-0520">NAD</keyword>
<evidence type="ECO:0000259" key="5">
    <source>
        <dbReference type="PROSITE" id="PS50305"/>
    </source>
</evidence>
<dbReference type="Gene3D" id="3.40.50.1220">
    <property type="entry name" value="TPP-binding domain"/>
    <property type="match status" value="1"/>
</dbReference>
<organism evidence="6 7">
    <name type="scientific">Aerosakkonema funiforme FACHB-1375</name>
    <dbReference type="NCBI Taxonomy" id="2949571"/>
    <lineage>
        <taxon>Bacteria</taxon>
        <taxon>Bacillati</taxon>
        <taxon>Cyanobacteriota</taxon>
        <taxon>Cyanophyceae</taxon>
        <taxon>Oscillatoriophycideae</taxon>
        <taxon>Aerosakkonematales</taxon>
        <taxon>Aerosakkonemataceae</taxon>
        <taxon>Aerosakkonema</taxon>
    </lineage>
</organism>
<sequence length="248" mass="27124">MNEVVAIDFSTYTNIVVLTGAGISVASGLPTFRGAGSIGEESSTKKYTSVEAVEQDPAGLWHYFSNFRITARQAIPNAAHLALADLEHHLRADQSFTLITQNVDGLHQRAGSQNVIELHGNVHRTKCTNPQCTLSPYSEENLYTDSIPSCPLCGHMLRPDIVLFGEFLSALADWQSKRSLRNCDLFLAVGTSGLVFPAANFVRSAAYVGARTIIVNLEAIDPPNPYFQEEYLGRAEEILPKLLGNSRD</sequence>